<dbReference type="Pfam" id="PF04381">
    <property type="entry name" value="RdgC"/>
    <property type="match status" value="1"/>
</dbReference>
<sequence>MKFTKLKNAIVYRATLPAVETIGSHLAELPYADIGETEFSRFSFVENPVTGEIVTPITGGYAVCLHADEKIIPTQVIKKEAIARISSIEGRLGQRISKVEKQQIIDTVKVDLCKQAFVKTSLIYALYHAEERLLMVNTTSQRYAGIIGAMLVKVVGSIKTETIHISDIKNGLTTRLKNYIGGDTDAFDGFEVGDVIQLSRRAESKETIRYSAEHQSVVSEIEESLGSGFTVDSIQLFSNGTGFVLTENFHFRRIDTKSADRNDGDDKAFIWRQAAGTDLFLMAGVVNKLCNLLSYKEEGNTAVQDSNTAD</sequence>
<dbReference type="Proteomes" id="UP000686327">
    <property type="component" value="Unassembled WGS sequence"/>
</dbReference>
<evidence type="ECO:0000256" key="1">
    <source>
        <dbReference type="ARBA" id="ARBA00004453"/>
    </source>
</evidence>
<evidence type="ECO:0000256" key="3">
    <source>
        <dbReference type="ARBA" id="ARBA00022296"/>
    </source>
</evidence>
<gene>
    <name evidence="6" type="primary">rdgC</name>
    <name evidence="6" type="ORF">KC222_14890</name>
</gene>
<keyword evidence="7" id="KW-1185">Reference proteome</keyword>
<protein>
    <recommendedName>
        <fullName evidence="3">Recombination-associated protein RdgC</fullName>
    </recommendedName>
</protein>
<organism evidence="6 7">
    <name type="scientific">Cedecea davisae</name>
    <dbReference type="NCBI Taxonomy" id="158484"/>
    <lineage>
        <taxon>Bacteria</taxon>
        <taxon>Pseudomonadati</taxon>
        <taxon>Pseudomonadota</taxon>
        <taxon>Gammaproteobacteria</taxon>
        <taxon>Enterobacterales</taxon>
        <taxon>Enterobacteriaceae</taxon>
        <taxon>Cedecea</taxon>
    </lineage>
</organism>
<evidence type="ECO:0000313" key="7">
    <source>
        <dbReference type="Proteomes" id="UP000686327"/>
    </source>
</evidence>
<comment type="caution">
    <text evidence="6">The sequence shown here is derived from an EMBL/GenBank/DDBJ whole genome shotgun (WGS) entry which is preliminary data.</text>
</comment>
<dbReference type="RefSeq" id="WP_216376328.1">
    <property type="nucleotide sequence ID" value="NZ_JAGRYT010000014.1"/>
</dbReference>
<reference evidence="6 7" key="1">
    <citation type="submission" date="2021-04" db="EMBL/GenBank/DDBJ databases">
        <authorList>
            <person name="Seiffert S.N."/>
        </authorList>
    </citation>
    <scope>NUCLEOTIDE SEQUENCE [LARGE SCALE GENOMIC DNA]</scope>
    <source>
        <strain evidence="6 7">1</strain>
    </source>
</reference>
<reference evidence="7" key="2">
    <citation type="submission" date="2023-07" db="EMBL/GenBank/DDBJ databases">
        <title>Cedecea davisae an AmpC producer and its therapeutic implications.</title>
        <authorList>
            <person name="Notter J."/>
        </authorList>
    </citation>
    <scope>NUCLEOTIDE SEQUENCE [LARGE SCALE GENOMIC DNA]</scope>
    <source>
        <strain evidence="7">1</strain>
    </source>
</reference>
<proteinExistence type="inferred from homology"/>
<keyword evidence="4" id="KW-0963">Cytoplasm</keyword>
<dbReference type="InterPro" id="IPR007476">
    <property type="entry name" value="RdgC"/>
</dbReference>
<evidence type="ECO:0000256" key="5">
    <source>
        <dbReference type="ARBA" id="ARBA00023172"/>
    </source>
</evidence>
<dbReference type="PANTHER" id="PTHR38103">
    <property type="entry name" value="RECOMBINATION-ASSOCIATED PROTEIN RDGC"/>
    <property type="match status" value="1"/>
</dbReference>
<dbReference type="EMBL" id="JAGRYU010000025">
    <property type="protein sequence ID" value="MBU4683298.1"/>
    <property type="molecule type" value="Genomic_DNA"/>
</dbReference>
<accession>A0ABS6DJJ7</accession>
<evidence type="ECO:0000256" key="2">
    <source>
        <dbReference type="ARBA" id="ARBA00008657"/>
    </source>
</evidence>
<evidence type="ECO:0000256" key="4">
    <source>
        <dbReference type="ARBA" id="ARBA00022490"/>
    </source>
</evidence>
<evidence type="ECO:0000313" key="6">
    <source>
        <dbReference type="EMBL" id="MBU4683298.1"/>
    </source>
</evidence>
<comment type="similarity">
    <text evidence="2">Belongs to the RdgC family.</text>
</comment>
<comment type="subcellular location">
    <subcellularLocation>
        <location evidence="1">Cytoplasm</location>
        <location evidence="1">Nucleoid</location>
    </subcellularLocation>
</comment>
<keyword evidence="5" id="KW-0233">DNA recombination</keyword>
<name>A0ABS6DJJ7_9ENTR</name>
<dbReference type="PANTHER" id="PTHR38103:SF1">
    <property type="entry name" value="RECOMBINATION-ASSOCIATED PROTEIN RDGC"/>
    <property type="match status" value="1"/>
</dbReference>